<feature type="region of interest" description="Disordered" evidence="1">
    <location>
        <begin position="17"/>
        <end position="80"/>
    </location>
</feature>
<gene>
    <name evidence="2" type="ORF">F53441_9810</name>
</gene>
<reference evidence="2" key="1">
    <citation type="submission" date="2020-01" db="EMBL/GenBank/DDBJ databases">
        <title>Identification and distribution of gene clusters putatively required for synthesis of sphingolipid metabolism inhibitors in phylogenetically diverse species of the filamentous fungus Fusarium.</title>
        <authorList>
            <person name="Kim H.-S."/>
            <person name="Busman M."/>
            <person name="Brown D.W."/>
            <person name="Divon H."/>
            <person name="Uhlig S."/>
            <person name="Proctor R.H."/>
        </authorList>
    </citation>
    <scope>NUCLEOTIDE SEQUENCE</scope>
    <source>
        <strain evidence="2">NRRL 53441</strain>
    </source>
</reference>
<dbReference type="AlphaFoldDB" id="A0A8H4NV64"/>
<dbReference type="EMBL" id="JAADJG010000449">
    <property type="protein sequence ID" value="KAF4446583.1"/>
    <property type="molecule type" value="Genomic_DNA"/>
</dbReference>
<sequence length="157" mass="18139">MTGSRKTLQEILDTHYMSNTEAFDSEKPSEALESKSEDDIHIQADEGETSFQRLDNTPGFDNANQEEPETQETVERQRFNSFEKNTFRQPKFWLSWRGRLLVSPTSDLTLEQDSDRHEIQSGMGYLVFTGNKCQKFHGIISCDVLGWKDVALNGWKR</sequence>
<dbReference type="Proteomes" id="UP000605986">
    <property type="component" value="Unassembled WGS sequence"/>
</dbReference>
<accession>A0A8H4NV64</accession>
<name>A0A8H4NV64_9HYPO</name>
<proteinExistence type="predicted"/>
<feature type="compositionally biased region" description="Basic and acidic residues" evidence="1">
    <location>
        <begin position="24"/>
        <end position="44"/>
    </location>
</feature>
<keyword evidence="3" id="KW-1185">Reference proteome</keyword>
<evidence type="ECO:0000313" key="2">
    <source>
        <dbReference type="EMBL" id="KAF4446583.1"/>
    </source>
</evidence>
<organism evidence="2 3">
    <name type="scientific">Fusarium austroafricanum</name>
    <dbReference type="NCBI Taxonomy" id="2364996"/>
    <lineage>
        <taxon>Eukaryota</taxon>
        <taxon>Fungi</taxon>
        <taxon>Dikarya</taxon>
        <taxon>Ascomycota</taxon>
        <taxon>Pezizomycotina</taxon>
        <taxon>Sordariomycetes</taxon>
        <taxon>Hypocreomycetidae</taxon>
        <taxon>Hypocreales</taxon>
        <taxon>Nectriaceae</taxon>
        <taxon>Fusarium</taxon>
        <taxon>Fusarium concolor species complex</taxon>
    </lineage>
</organism>
<evidence type="ECO:0000256" key="1">
    <source>
        <dbReference type="SAM" id="MobiDB-lite"/>
    </source>
</evidence>
<comment type="caution">
    <text evidence="2">The sequence shown here is derived from an EMBL/GenBank/DDBJ whole genome shotgun (WGS) entry which is preliminary data.</text>
</comment>
<evidence type="ECO:0000313" key="3">
    <source>
        <dbReference type="Proteomes" id="UP000605986"/>
    </source>
</evidence>
<protein>
    <submittedName>
        <fullName evidence="2">Catalase</fullName>
    </submittedName>
</protein>
<dbReference type="OrthoDB" id="5220117at2759"/>